<sequence length="700" mass="78343">MSGDEVDAVFVSWEEQVICQERGNRVIHFYLRHMSGDSVLAVVGTERSVRHMMYVVPQQFLMDYGSTNVVYKWRARREVVDWLNHLVSRNRSHRNGTLLDDSAIAAGLGSLDTFADGINANNRKIPDKLISKKLNIQSSDIVWSGASSFCAKQLKHYSGFDRKGTTIYVHSFVYIMAEEENHYLGYLEDMYEDKKRQKRVKVRWFHRGQEVKHVIPELDLHEGEVFITPNVQVISAECINGPATVLTPKHYEKYKAELLRTSSSEIHVCSRQLKNNKLKPFALTKLSGYSNQPILSGLNCPSLPKRKADCPKFEDGGNFTQDDSLRSSNKRNRSSVEYLVAEKGSSGLQNSSLMNEMPNGVPKYPSLKLKLSRNTMGKGIEPKPELPFKVNDKVEFLSQDSGIRGCWFRCTILYASHKKLKVLYDDIMDAVDEEEHLEEWIPAQRVAKPDKLGMRCDGRFLVRPRPPESVKGCTFEIGAAVDAWCGDGWWESIITAVDASENGTCQVYSPGEEKFLLVEKRDLRISQDWIDNMWVNILGKPDICSFLSSNPPRPKFQANSAVVNGSITGSSATFESKSPPTAKVEVAPKVEQKSSGLEELNGGMKRMTLWKPPLHAIHEDEDIDSGGFDGDTETDNVVDAFDKDKDCNSGSSSDDDGSDNDGDDADADNTGEDSEENLVMEEKVGRSEPKLDAAGAIQVT</sequence>
<dbReference type="STRING" id="3880.G7IPB1"/>
<dbReference type="Gene3D" id="2.30.30.490">
    <property type="match status" value="1"/>
</dbReference>
<dbReference type="EMBL" id="CM001218">
    <property type="protein sequence ID" value="AES64521.1"/>
    <property type="molecule type" value="Genomic_DNA"/>
</dbReference>
<evidence type="ECO:0000313" key="5">
    <source>
        <dbReference type="EnsemblPlants" id="AES64521"/>
    </source>
</evidence>
<evidence type="ECO:0000313" key="7">
    <source>
        <dbReference type="Proteomes" id="UP000265566"/>
    </source>
</evidence>
<feature type="compositionally biased region" description="Basic and acidic residues" evidence="1">
    <location>
        <begin position="680"/>
        <end position="691"/>
    </location>
</feature>
<dbReference type="GO" id="GO:0003682">
    <property type="term" value="F:chromatin binding"/>
    <property type="evidence" value="ECO:0007669"/>
    <property type="project" value="InterPro"/>
</dbReference>
<feature type="compositionally biased region" description="Acidic residues" evidence="1">
    <location>
        <begin position="620"/>
        <end position="636"/>
    </location>
</feature>
<dbReference type="eggNOG" id="ENOG502QVRQ">
    <property type="taxonomic scope" value="Eukaryota"/>
</dbReference>
<dbReference type="InterPro" id="IPR014002">
    <property type="entry name" value="Agenet_dom_plant"/>
</dbReference>
<proteinExistence type="predicted"/>
<evidence type="ECO:0000259" key="2">
    <source>
        <dbReference type="PROSITE" id="PS51038"/>
    </source>
</evidence>
<evidence type="ECO:0000256" key="1">
    <source>
        <dbReference type="SAM" id="MobiDB-lite"/>
    </source>
</evidence>
<dbReference type="Pfam" id="PF05641">
    <property type="entry name" value="Agenet"/>
    <property type="match status" value="1"/>
</dbReference>
<dbReference type="EMBL" id="PSQE01000002">
    <property type="protein sequence ID" value="RHN72675.1"/>
    <property type="molecule type" value="Genomic_DNA"/>
</dbReference>
<dbReference type="InterPro" id="IPR001025">
    <property type="entry name" value="BAH_dom"/>
</dbReference>
<dbReference type="InterPro" id="IPR008395">
    <property type="entry name" value="Agenet-like_dom"/>
</dbReference>
<reference evidence="3 6" key="2">
    <citation type="journal article" date="2014" name="BMC Genomics">
        <title>An improved genome release (version Mt4.0) for the model legume Medicago truncatula.</title>
        <authorList>
            <person name="Tang H."/>
            <person name="Krishnakumar V."/>
            <person name="Bidwell S."/>
            <person name="Rosen B."/>
            <person name="Chan A."/>
            <person name="Zhou S."/>
            <person name="Gentzbittel L."/>
            <person name="Childs K.L."/>
            <person name="Yandell M."/>
            <person name="Gundlach H."/>
            <person name="Mayer K.F."/>
            <person name="Schwartz D.C."/>
            <person name="Town C.D."/>
        </authorList>
    </citation>
    <scope>GENOME REANNOTATION</scope>
    <source>
        <strain evidence="5 6">cv. Jemalong A17</strain>
    </source>
</reference>
<dbReference type="OrthoDB" id="1883212at2759"/>
<reference evidence="3 6" key="1">
    <citation type="journal article" date="2011" name="Nature">
        <title>The Medicago genome provides insight into the evolution of rhizobial symbioses.</title>
        <authorList>
            <person name="Young N.D."/>
            <person name="Debelle F."/>
            <person name="Oldroyd G.E."/>
            <person name="Geurts R."/>
            <person name="Cannon S.B."/>
            <person name="Udvardi M.K."/>
            <person name="Benedito V.A."/>
            <person name="Mayer K.F."/>
            <person name="Gouzy J."/>
            <person name="Schoof H."/>
            <person name="Van de Peer Y."/>
            <person name="Proost S."/>
            <person name="Cook D.R."/>
            <person name="Meyers B.C."/>
            <person name="Spannagl M."/>
            <person name="Cheung F."/>
            <person name="De Mita S."/>
            <person name="Krishnakumar V."/>
            <person name="Gundlach H."/>
            <person name="Zhou S."/>
            <person name="Mudge J."/>
            <person name="Bharti A.K."/>
            <person name="Murray J.D."/>
            <person name="Naoumkina M.A."/>
            <person name="Rosen B."/>
            <person name="Silverstein K.A."/>
            <person name="Tang H."/>
            <person name="Rombauts S."/>
            <person name="Zhao P.X."/>
            <person name="Zhou P."/>
            <person name="Barbe V."/>
            <person name="Bardou P."/>
            <person name="Bechner M."/>
            <person name="Bellec A."/>
            <person name="Berger A."/>
            <person name="Berges H."/>
            <person name="Bidwell S."/>
            <person name="Bisseling T."/>
            <person name="Choisne N."/>
            <person name="Couloux A."/>
            <person name="Denny R."/>
            <person name="Deshpande S."/>
            <person name="Dai X."/>
            <person name="Doyle J.J."/>
            <person name="Dudez A.M."/>
            <person name="Farmer A.D."/>
            <person name="Fouteau S."/>
            <person name="Franken C."/>
            <person name="Gibelin C."/>
            <person name="Gish J."/>
            <person name="Goldstein S."/>
            <person name="Gonzalez A.J."/>
            <person name="Green P.J."/>
            <person name="Hallab A."/>
            <person name="Hartog M."/>
            <person name="Hua A."/>
            <person name="Humphray S.J."/>
            <person name="Jeong D.H."/>
            <person name="Jing Y."/>
            <person name="Jocker A."/>
            <person name="Kenton S.M."/>
            <person name="Kim D.J."/>
            <person name="Klee K."/>
            <person name="Lai H."/>
            <person name="Lang C."/>
            <person name="Lin S."/>
            <person name="Macmil S.L."/>
            <person name="Magdelenat G."/>
            <person name="Matthews L."/>
            <person name="McCorrison J."/>
            <person name="Monaghan E.L."/>
            <person name="Mun J.H."/>
            <person name="Najar F.Z."/>
            <person name="Nicholson C."/>
            <person name="Noirot C."/>
            <person name="O'Bleness M."/>
            <person name="Paule C.R."/>
            <person name="Poulain J."/>
            <person name="Prion F."/>
            <person name="Qin B."/>
            <person name="Qu C."/>
            <person name="Retzel E.F."/>
            <person name="Riddle C."/>
            <person name="Sallet E."/>
            <person name="Samain S."/>
            <person name="Samson N."/>
            <person name="Sanders I."/>
            <person name="Saurat O."/>
            <person name="Scarpelli C."/>
            <person name="Schiex T."/>
            <person name="Segurens B."/>
            <person name="Severin A.J."/>
            <person name="Sherrier D.J."/>
            <person name="Shi R."/>
            <person name="Sims S."/>
            <person name="Singer S.R."/>
            <person name="Sinharoy S."/>
            <person name="Sterck L."/>
            <person name="Viollet A."/>
            <person name="Wang B.B."/>
            <person name="Wang K."/>
            <person name="Wang M."/>
            <person name="Wang X."/>
            <person name="Warfsmann J."/>
            <person name="Weissenbach J."/>
            <person name="White D.D."/>
            <person name="White J.D."/>
            <person name="Wiley G.B."/>
            <person name="Wincker P."/>
            <person name="Xing Y."/>
            <person name="Yang L."/>
            <person name="Yao Z."/>
            <person name="Ying F."/>
            <person name="Zhai J."/>
            <person name="Zhou L."/>
            <person name="Zuber A."/>
            <person name="Denarie J."/>
            <person name="Dixon R.A."/>
            <person name="May G.D."/>
            <person name="Schwartz D.C."/>
            <person name="Rogers J."/>
            <person name="Quetier F."/>
            <person name="Town C.D."/>
            <person name="Roe B.A."/>
        </authorList>
    </citation>
    <scope>NUCLEOTIDE SEQUENCE [LARGE SCALE GENOMIC DNA]</scope>
    <source>
        <strain evidence="3">A17</strain>
        <strain evidence="5 6">cv. Jemalong A17</strain>
    </source>
</reference>
<dbReference type="CDD" id="cd20405">
    <property type="entry name" value="Tudor_Agenet_AtDUF_rpt1_3"/>
    <property type="match status" value="1"/>
</dbReference>
<feature type="domain" description="BAH" evidence="2">
    <location>
        <begin position="165"/>
        <end position="284"/>
    </location>
</feature>
<name>G7IPB1_MEDTR</name>
<dbReference type="SMART" id="SM00743">
    <property type="entry name" value="Agenet"/>
    <property type="match status" value="2"/>
</dbReference>
<dbReference type="InterPro" id="IPR043151">
    <property type="entry name" value="BAH_sf"/>
</dbReference>
<dbReference type="HOGENOM" id="CLU_014967_2_1_1"/>
<reference evidence="7" key="4">
    <citation type="journal article" date="2018" name="Nat. Plants">
        <title>Whole-genome landscape of Medicago truncatula symbiotic genes.</title>
        <authorList>
            <person name="Pecrix Y."/>
            <person name="Staton S.E."/>
            <person name="Sallet E."/>
            <person name="Lelandais-Briere C."/>
            <person name="Moreau S."/>
            <person name="Carrere S."/>
            <person name="Blein T."/>
            <person name="Jardinaud M.F."/>
            <person name="Latrasse D."/>
            <person name="Zouine M."/>
            <person name="Zahm M."/>
            <person name="Kreplak J."/>
            <person name="Mayjonade B."/>
            <person name="Satge C."/>
            <person name="Perez M."/>
            <person name="Cauet S."/>
            <person name="Marande W."/>
            <person name="Chantry-Darmon C."/>
            <person name="Lopez-Roques C."/>
            <person name="Bouchez O."/>
            <person name="Berard A."/>
            <person name="Debelle F."/>
            <person name="Munos S."/>
            <person name="Bendahmane A."/>
            <person name="Berges H."/>
            <person name="Niebel A."/>
            <person name="Buitink J."/>
            <person name="Frugier F."/>
            <person name="Benhamed M."/>
            <person name="Crespi M."/>
            <person name="Gouzy J."/>
            <person name="Gamas P."/>
        </authorList>
    </citation>
    <scope>NUCLEOTIDE SEQUENCE [LARGE SCALE GENOMIC DNA]</scope>
    <source>
        <strain evidence="7">cv. Jemalong A17</strain>
    </source>
</reference>
<keyword evidence="6" id="KW-1185">Reference proteome</keyword>
<reference evidence="4" key="5">
    <citation type="journal article" date="2018" name="Nat. Plants">
        <title>Whole-genome landscape of Medicago truncatula symbiotic genes.</title>
        <authorList>
            <person name="Pecrix Y."/>
            <person name="Gamas P."/>
            <person name="Carrere S."/>
        </authorList>
    </citation>
    <scope>NUCLEOTIDE SEQUENCE</scope>
    <source>
        <tissue evidence="4">Leaves</tissue>
    </source>
</reference>
<reference evidence="5" key="3">
    <citation type="submission" date="2015-04" db="UniProtKB">
        <authorList>
            <consortium name="EnsemblPlants"/>
        </authorList>
    </citation>
    <scope>IDENTIFICATION</scope>
    <source>
        <strain evidence="5">cv. Jemalong A17</strain>
    </source>
</reference>
<dbReference type="Proteomes" id="UP000265566">
    <property type="component" value="Chromosome 2"/>
</dbReference>
<feature type="compositionally biased region" description="Acidic residues" evidence="1">
    <location>
        <begin position="653"/>
        <end position="679"/>
    </location>
</feature>
<dbReference type="Proteomes" id="UP000002051">
    <property type="component" value="Chromosome 2"/>
</dbReference>
<dbReference type="Pfam" id="PF01426">
    <property type="entry name" value="BAH"/>
    <property type="match status" value="1"/>
</dbReference>
<dbReference type="Gramene" id="rna8421">
    <property type="protein sequence ID" value="RHN72675.1"/>
    <property type="gene ID" value="gene8421"/>
</dbReference>
<evidence type="ECO:0000313" key="6">
    <source>
        <dbReference type="Proteomes" id="UP000002051"/>
    </source>
</evidence>
<feature type="compositionally biased region" description="Polar residues" evidence="1">
    <location>
        <begin position="570"/>
        <end position="579"/>
    </location>
</feature>
<accession>G7IPB1</accession>
<feature type="region of interest" description="Disordered" evidence="1">
    <location>
        <begin position="620"/>
        <end position="700"/>
    </location>
</feature>
<feature type="region of interest" description="Disordered" evidence="1">
    <location>
        <begin position="570"/>
        <end position="600"/>
    </location>
</feature>
<dbReference type="EnsemblPlants" id="AES64521">
    <property type="protein sequence ID" value="AES64521"/>
    <property type="gene ID" value="MTR_2g026390"/>
</dbReference>
<protein>
    <submittedName>
        <fullName evidence="3">Bromo adjacent-like domain protein</fullName>
    </submittedName>
    <submittedName>
        <fullName evidence="4">Putative BAH domain, Agenet-like domain, Agenet domain, plant type</fullName>
    </submittedName>
</protein>
<organism evidence="3 6">
    <name type="scientific">Medicago truncatula</name>
    <name type="common">Barrel medic</name>
    <name type="synonym">Medicago tribuloides</name>
    <dbReference type="NCBI Taxonomy" id="3880"/>
    <lineage>
        <taxon>Eukaryota</taxon>
        <taxon>Viridiplantae</taxon>
        <taxon>Streptophyta</taxon>
        <taxon>Embryophyta</taxon>
        <taxon>Tracheophyta</taxon>
        <taxon>Spermatophyta</taxon>
        <taxon>Magnoliopsida</taxon>
        <taxon>eudicotyledons</taxon>
        <taxon>Gunneridae</taxon>
        <taxon>Pentapetalae</taxon>
        <taxon>rosids</taxon>
        <taxon>fabids</taxon>
        <taxon>Fabales</taxon>
        <taxon>Fabaceae</taxon>
        <taxon>Papilionoideae</taxon>
        <taxon>50 kb inversion clade</taxon>
        <taxon>NPAAA clade</taxon>
        <taxon>Hologalegina</taxon>
        <taxon>IRL clade</taxon>
        <taxon>Trifolieae</taxon>
        <taxon>Medicago</taxon>
    </lineage>
</organism>
<dbReference type="PaxDb" id="3880-AES64521"/>
<gene>
    <name evidence="5" type="primary">11407168</name>
    <name evidence="3" type="ordered locus">MTR_2g026390</name>
    <name evidence="4" type="ORF">MtrunA17_Chr2g0290351</name>
</gene>
<dbReference type="SMART" id="SM00439">
    <property type="entry name" value="BAH"/>
    <property type="match status" value="1"/>
</dbReference>
<dbReference type="PROSITE" id="PS51038">
    <property type="entry name" value="BAH"/>
    <property type="match status" value="1"/>
</dbReference>
<dbReference type="KEGG" id="mtr:11407168"/>
<dbReference type="AlphaFoldDB" id="G7IPB1"/>
<dbReference type="PANTHER" id="PTHR31917">
    <property type="entry name" value="AGENET DOMAIN-CONTAINING PROTEIN-RELATED"/>
    <property type="match status" value="1"/>
</dbReference>
<evidence type="ECO:0000313" key="3">
    <source>
        <dbReference type="EMBL" id="AES64521.1"/>
    </source>
</evidence>
<dbReference type="OMA" id="MMYVVPD"/>
<evidence type="ECO:0000313" key="4">
    <source>
        <dbReference type="EMBL" id="RHN72675.1"/>
    </source>
</evidence>
<dbReference type="PANTHER" id="PTHR31917:SF3">
    <property type="entry name" value="BROMO ADJACENT-LIKE DOMAIN PROTEIN"/>
    <property type="match status" value="1"/>
</dbReference>